<keyword evidence="10" id="KW-0627">Porphyrin biosynthesis</keyword>
<dbReference type="GO" id="GO:0004851">
    <property type="term" value="F:uroporphyrin-III C-methyltransferase activity"/>
    <property type="evidence" value="ECO:0007669"/>
    <property type="project" value="UniProtKB-EC"/>
</dbReference>
<name>A0ABX0UWN2_9HYPH</name>
<dbReference type="EC" id="1.3.1.76" evidence="17"/>
<dbReference type="InterPro" id="IPR006366">
    <property type="entry name" value="CobA/CysG_C"/>
</dbReference>
<proteinExistence type="inferred from homology"/>
<evidence type="ECO:0000256" key="12">
    <source>
        <dbReference type="ARBA" id="ARBA00025705"/>
    </source>
</evidence>
<dbReference type="Gene3D" id="3.40.50.720">
    <property type="entry name" value="NAD(P)-binding Rossmann-like Domain"/>
    <property type="match status" value="1"/>
</dbReference>
<dbReference type="InterPro" id="IPR037115">
    <property type="entry name" value="Sirohaem_synt_dimer_dom_sf"/>
</dbReference>
<comment type="caution">
    <text evidence="17">The sequence shown here is derived from an EMBL/GenBank/DDBJ whole genome shotgun (WGS) entry which is preliminary data.</text>
</comment>
<dbReference type="EC" id="2.1.1.107" evidence="17"/>
<dbReference type="InterPro" id="IPR012409">
    <property type="entry name" value="Sirohaem_synth"/>
</dbReference>
<dbReference type="CDD" id="cd11642">
    <property type="entry name" value="SUMT"/>
    <property type="match status" value="1"/>
</dbReference>
<dbReference type="GO" id="GO:0043115">
    <property type="term" value="F:precorrin-2 dehydrogenase activity"/>
    <property type="evidence" value="ECO:0007669"/>
    <property type="project" value="UniProtKB-EC"/>
</dbReference>
<evidence type="ECO:0000256" key="2">
    <source>
        <dbReference type="ARBA" id="ARBA00005879"/>
    </source>
</evidence>
<dbReference type="InterPro" id="IPR035996">
    <property type="entry name" value="4pyrrol_Methylase_sf"/>
</dbReference>
<keyword evidence="18" id="KW-1185">Reference proteome</keyword>
<comment type="similarity">
    <text evidence="2 14">Belongs to the precorrin methyltransferase family.</text>
</comment>
<sequence>MARLRFFPVSYDVAGRAVILVGGGEEALVKLRLLLRTEGRPVVFAAHASPELMALAGQHGVTVHPREPGIGDLSGAALLFIATGDEARDRALAALGRQAGVPVNVVDRLELCDFAVPAIVDRAPVSVAIATDGLAPVLAQRVRAAVEALLAPEFGRLGELARSVRDSVGEALAGNARRRRFWTSLFDGRGAELALAGDLEGARRAALSELAQAEGQDGEGVVWLIGAGPGAEDLLTLRAQRLLQRADVIVHDQLVPDAVVEMGRRDAARIGVGKAKGKHSVTQGAINDLLVKLAREGKHVARLKAGDPLVFGRAGEEIAALRQAGIRYTVVPGVTAALAAAADYAVPLTLRGVSSSLVFASGHGANGTEPKGWPEVARAGGTIGVYMGRTAAVETYERLVGNGVAPSTPVAAIENAGRADSRAFFGRLADLPGLAERVDVAGPVLILVGDAVAAGDFGAAGPIAQRTEASASLLAAE</sequence>
<dbReference type="Pfam" id="PF00590">
    <property type="entry name" value="TP_methylase"/>
    <property type="match status" value="1"/>
</dbReference>
<evidence type="ECO:0000313" key="17">
    <source>
        <dbReference type="EMBL" id="NIJ57353.1"/>
    </source>
</evidence>
<dbReference type="InterPro" id="IPR036291">
    <property type="entry name" value="NAD(P)-bd_dom_sf"/>
</dbReference>
<evidence type="ECO:0000256" key="7">
    <source>
        <dbReference type="ARBA" id="ARBA00023002"/>
    </source>
</evidence>
<evidence type="ECO:0000256" key="1">
    <source>
        <dbReference type="ARBA" id="ARBA00005010"/>
    </source>
</evidence>
<dbReference type="Gene3D" id="3.30.160.110">
    <property type="entry name" value="Siroheme synthase, domain 2"/>
    <property type="match status" value="1"/>
</dbReference>
<dbReference type="PROSITE" id="PS00839">
    <property type="entry name" value="SUMT_1"/>
    <property type="match status" value="1"/>
</dbReference>
<dbReference type="PANTHER" id="PTHR45790">
    <property type="entry name" value="SIROHEME SYNTHASE-RELATED"/>
    <property type="match status" value="1"/>
</dbReference>
<dbReference type="InterPro" id="IPR019478">
    <property type="entry name" value="Sirohaem_synthase_dimer_dom"/>
</dbReference>
<keyword evidence="4 14" id="KW-0489">Methyltransferase</keyword>
<dbReference type="NCBIfam" id="TIGR01470">
    <property type="entry name" value="cysG_Nterm"/>
    <property type="match status" value="1"/>
</dbReference>
<evidence type="ECO:0000313" key="18">
    <source>
        <dbReference type="Proteomes" id="UP001429580"/>
    </source>
</evidence>
<keyword evidence="8" id="KW-0520">NAD</keyword>
<dbReference type="PANTHER" id="PTHR45790:SF3">
    <property type="entry name" value="S-ADENOSYL-L-METHIONINE-DEPENDENT UROPORPHYRINOGEN III METHYLTRANSFERASE, CHLOROPLASTIC"/>
    <property type="match status" value="1"/>
</dbReference>
<keyword evidence="3" id="KW-0169">Cobalamin biosynthesis</keyword>
<evidence type="ECO:0000256" key="10">
    <source>
        <dbReference type="ARBA" id="ARBA00023244"/>
    </source>
</evidence>
<dbReference type="EMBL" id="JAASQI010000002">
    <property type="protein sequence ID" value="NIJ57353.1"/>
    <property type="molecule type" value="Genomic_DNA"/>
</dbReference>
<evidence type="ECO:0000256" key="6">
    <source>
        <dbReference type="ARBA" id="ARBA00022691"/>
    </source>
</evidence>
<dbReference type="Gene3D" id="1.10.8.210">
    <property type="entry name" value="Sirohaem synthase, dimerisation domain"/>
    <property type="match status" value="1"/>
</dbReference>
<dbReference type="SUPFAM" id="SSF53790">
    <property type="entry name" value="Tetrapyrrole methylase"/>
    <property type="match status" value="1"/>
</dbReference>
<feature type="domain" description="Tetrapyrrole methylase" evidence="15">
    <location>
        <begin position="222"/>
        <end position="431"/>
    </location>
</feature>
<dbReference type="InterPro" id="IPR014776">
    <property type="entry name" value="4pyrrole_Mease_sub2"/>
</dbReference>
<keyword evidence="11" id="KW-0511">Multifunctional enzyme</keyword>
<dbReference type="PROSITE" id="PS00840">
    <property type="entry name" value="SUMT_2"/>
    <property type="match status" value="1"/>
</dbReference>
<evidence type="ECO:0000259" key="15">
    <source>
        <dbReference type="Pfam" id="PF00590"/>
    </source>
</evidence>
<dbReference type="PIRSF" id="PIRSF036426">
    <property type="entry name" value="Sirohaem_synth"/>
    <property type="match status" value="1"/>
</dbReference>
<evidence type="ECO:0000256" key="9">
    <source>
        <dbReference type="ARBA" id="ARBA00023239"/>
    </source>
</evidence>
<gene>
    <name evidence="17" type="ORF">FHS82_001179</name>
</gene>
<evidence type="ECO:0000256" key="14">
    <source>
        <dbReference type="RuleBase" id="RU003960"/>
    </source>
</evidence>
<dbReference type="NCBIfam" id="NF007922">
    <property type="entry name" value="PRK10637.1"/>
    <property type="match status" value="1"/>
</dbReference>
<keyword evidence="9 17" id="KW-0456">Lyase</keyword>
<reference evidence="17 18" key="1">
    <citation type="submission" date="2020-03" db="EMBL/GenBank/DDBJ databases">
        <title>Genomic Encyclopedia of Type Strains, Phase IV (KMG-IV): sequencing the most valuable type-strain genomes for metagenomic binning, comparative biology and taxonomic classification.</title>
        <authorList>
            <person name="Goeker M."/>
        </authorList>
    </citation>
    <scope>NUCLEOTIDE SEQUENCE [LARGE SCALE GENOMIC DNA]</scope>
    <source>
        <strain evidence="17 18">DSM 103870</strain>
    </source>
</reference>
<keyword evidence="7 17" id="KW-0560">Oxidoreductase</keyword>
<comment type="catalytic activity">
    <reaction evidence="13">
        <text>precorrin-2 + NAD(+) = sirohydrochlorin + NADH + 2 H(+)</text>
        <dbReference type="Rhea" id="RHEA:15613"/>
        <dbReference type="ChEBI" id="CHEBI:15378"/>
        <dbReference type="ChEBI" id="CHEBI:57540"/>
        <dbReference type="ChEBI" id="CHEBI:57945"/>
        <dbReference type="ChEBI" id="CHEBI:58351"/>
        <dbReference type="ChEBI" id="CHEBI:58827"/>
        <dbReference type="EC" id="1.3.1.76"/>
    </reaction>
</comment>
<protein>
    <submittedName>
        <fullName evidence="17">Uroporphyrin-III C-methyltransferase/precorrin-2 dehydrogenase/sirohydrochlorin ferrochelatase</fullName>
        <ecNumber evidence="17">1.3.1.76</ecNumber>
        <ecNumber evidence="17">2.1.1.107</ecNumber>
        <ecNumber evidence="17">4.99.1.4</ecNumber>
    </submittedName>
</protein>
<evidence type="ECO:0000256" key="11">
    <source>
        <dbReference type="ARBA" id="ARBA00023268"/>
    </source>
</evidence>
<dbReference type="InterPro" id="IPR014777">
    <property type="entry name" value="4pyrrole_Mease_sub1"/>
</dbReference>
<dbReference type="InterPro" id="IPR050161">
    <property type="entry name" value="Siro_Cobalamin_biosynth"/>
</dbReference>
<dbReference type="Pfam" id="PF10414">
    <property type="entry name" value="CysG_dimeriser"/>
    <property type="match status" value="1"/>
</dbReference>
<comment type="pathway">
    <text evidence="12">Porphyrin-containing compound metabolism; siroheme biosynthesis; precorrin-2 from uroporphyrinogen III: step 1/1.</text>
</comment>
<keyword evidence="5 14" id="KW-0808">Transferase</keyword>
<evidence type="ECO:0000256" key="13">
    <source>
        <dbReference type="ARBA" id="ARBA00047561"/>
    </source>
</evidence>
<dbReference type="InterPro" id="IPR006367">
    <property type="entry name" value="Sirohaem_synthase_N"/>
</dbReference>
<dbReference type="Proteomes" id="UP001429580">
    <property type="component" value="Unassembled WGS sequence"/>
</dbReference>
<dbReference type="NCBIfam" id="TIGR01469">
    <property type="entry name" value="cobA_cysG_Cterm"/>
    <property type="match status" value="1"/>
</dbReference>
<dbReference type="GO" id="GO:0051266">
    <property type="term" value="F:sirohydrochlorin ferrochelatase activity"/>
    <property type="evidence" value="ECO:0007669"/>
    <property type="project" value="UniProtKB-EC"/>
</dbReference>
<evidence type="ECO:0000256" key="3">
    <source>
        <dbReference type="ARBA" id="ARBA00022573"/>
    </source>
</evidence>
<dbReference type="SUPFAM" id="SSF75615">
    <property type="entry name" value="Siroheme synthase middle domains-like"/>
    <property type="match status" value="1"/>
</dbReference>
<evidence type="ECO:0000256" key="5">
    <source>
        <dbReference type="ARBA" id="ARBA00022679"/>
    </source>
</evidence>
<dbReference type="Pfam" id="PF13241">
    <property type="entry name" value="NAD_binding_7"/>
    <property type="match status" value="1"/>
</dbReference>
<dbReference type="InterPro" id="IPR003043">
    <property type="entry name" value="Uropor_MeTrfase_CS"/>
</dbReference>
<dbReference type="GO" id="GO:0032259">
    <property type="term" value="P:methylation"/>
    <property type="evidence" value="ECO:0007669"/>
    <property type="project" value="UniProtKB-KW"/>
</dbReference>
<dbReference type="Gene3D" id="3.40.1010.10">
    <property type="entry name" value="Cobalt-precorrin-4 Transmethylase, Domain 1"/>
    <property type="match status" value="1"/>
</dbReference>
<evidence type="ECO:0000256" key="8">
    <source>
        <dbReference type="ARBA" id="ARBA00023027"/>
    </source>
</evidence>
<keyword evidence="6" id="KW-0949">S-adenosyl-L-methionine</keyword>
<accession>A0ABX0UWN2</accession>
<dbReference type="EC" id="4.99.1.4" evidence="17"/>
<dbReference type="RefSeq" id="WP_166949773.1">
    <property type="nucleotide sequence ID" value="NZ_JAASQI010000002.1"/>
</dbReference>
<feature type="domain" description="Sirohaem synthase dimerisation" evidence="16">
    <location>
        <begin position="154"/>
        <end position="209"/>
    </location>
</feature>
<evidence type="ECO:0000259" key="16">
    <source>
        <dbReference type="Pfam" id="PF10414"/>
    </source>
</evidence>
<dbReference type="Gene3D" id="3.30.950.10">
    <property type="entry name" value="Methyltransferase, Cobalt-precorrin-4 Transmethylase, Domain 2"/>
    <property type="match status" value="1"/>
</dbReference>
<comment type="pathway">
    <text evidence="1">Porphyrin-containing compound metabolism; siroheme biosynthesis; sirohydrochlorin from precorrin-2: step 1/1.</text>
</comment>
<organism evidence="17 18">
    <name type="scientific">Pseudochelatococcus lubricantis</name>
    <dbReference type="NCBI Taxonomy" id="1538102"/>
    <lineage>
        <taxon>Bacteria</taxon>
        <taxon>Pseudomonadati</taxon>
        <taxon>Pseudomonadota</taxon>
        <taxon>Alphaproteobacteria</taxon>
        <taxon>Hyphomicrobiales</taxon>
        <taxon>Chelatococcaceae</taxon>
        <taxon>Pseudochelatococcus</taxon>
    </lineage>
</organism>
<dbReference type="InterPro" id="IPR000878">
    <property type="entry name" value="4pyrrol_Mease"/>
</dbReference>
<dbReference type="SUPFAM" id="SSF51735">
    <property type="entry name" value="NAD(P)-binding Rossmann-fold domains"/>
    <property type="match status" value="1"/>
</dbReference>
<evidence type="ECO:0000256" key="4">
    <source>
        <dbReference type="ARBA" id="ARBA00022603"/>
    </source>
</evidence>
<dbReference type="NCBIfam" id="NF004790">
    <property type="entry name" value="PRK06136.1"/>
    <property type="match status" value="1"/>
</dbReference>